<gene>
    <name evidence="2" type="ORF">SAMN02745111_01686</name>
</gene>
<dbReference type="RefSeq" id="WP_078766540.1">
    <property type="nucleotide sequence ID" value="NZ_FUXZ01000010.1"/>
</dbReference>
<keyword evidence="3" id="KW-1185">Reference proteome</keyword>
<evidence type="ECO:0000256" key="1">
    <source>
        <dbReference type="ARBA" id="ARBA00009981"/>
    </source>
</evidence>
<protein>
    <submittedName>
        <fullName evidence="2">Antitoxin Phd</fullName>
    </submittedName>
</protein>
<organism evidence="2 3">
    <name type="scientific">Eubacterium uniforme</name>
    <dbReference type="NCBI Taxonomy" id="39495"/>
    <lineage>
        <taxon>Bacteria</taxon>
        <taxon>Bacillati</taxon>
        <taxon>Bacillota</taxon>
        <taxon>Clostridia</taxon>
        <taxon>Eubacteriales</taxon>
        <taxon>Eubacteriaceae</taxon>
        <taxon>Eubacterium</taxon>
    </lineage>
</organism>
<evidence type="ECO:0000313" key="2">
    <source>
        <dbReference type="EMBL" id="SKA68930.1"/>
    </source>
</evidence>
<comment type="similarity">
    <text evidence="1">Belongs to the phD/YefM antitoxin family.</text>
</comment>
<reference evidence="2 3" key="1">
    <citation type="submission" date="2017-02" db="EMBL/GenBank/DDBJ databases">
        <authorList>
            <person name="Peterson S.W."/>
        </authorList>
    </citation>
    <scope>NUCLEOTIDE SEQUENCE [LARGE SCALE GENOMIC DNA]</scope>
    <source>
        <strain evidence="2 3">ATCC 35992</strain>
    </source>
</reference>
<dbReference type="EMBL" id="FUXZ01000010">
    <property type="protein sequence ID" value="SKA68930.1"/>
    <property type="molecule type" value="Genomic_DNA"/>
</dbReference>
<name>A0A1T4VVA0_9FIRM</name>
<evidence type="ECO:0000313" key="3">
    <source>
        <dbReference type="Proteomes" id="UP000190814"/>
    </source>
</evidence>
<dbReference type="SUPFAM" id="SSF143120">
    <property type="entry name" value="YefM-like"/>
    <property type="match status" value="1"/>
</dbReference>
<dbReference type="STRING" id="39495.SAMN02745111_01686"/>
<accession>A0A1T4VVA0</accession>
<dbReference type="InterPro" id="IPR036165">
    <property type="entry name" value="YefM-like_sf"/>
</dbReference>
<proteinExistence type="inferred from homology"/>
<sequence length="81" mass="9404">MLINTETMFSMTQANQNFSTVARTVDRAGEAMILRNNKPKYLVVDVENDNYIFDLSEDERVEIIGKRVLNKYINAFKELGR</sequence>
<dbReference type="OrthoDB" id="9797629at2"/>
<dbReference type="AlphaFoldDB" id="A0A1T4VVA0"/>
<dbReference type="Proteomes" id="UP000190814">
    <property type="component" value="Unassembled WGS sequence"/>
</dbReference>